<feature type="compositionally biased region" description="Polar residues" evidence="1">
    <location>
        <begin position="248"/>
        <end position="262"/>
    </location>
</feature>
<dbReference type="EMBL" id="KV423925">
    <property type="protein sequence ID" value="KZT61131.1"/>
    <property type="molecule type" value="Genomic_DNA"/>
</dbReference>
<feature type="region of interest" description="Disordered" evidence="1">
    <location>
        <begin position="231"/>
        <end position="262"/>
    </location>
</feature>
<sequence length="262" mass="30366">MESLKEKKIMKKELVDLALFENEWWQKTTDGFAPLRQIPRVVSTDVEYEDDGTDHPRGYPTLIYEKSTLPGHRGLERADHQRSTYQVTDQEFRIKVEEDTNPHGNPDIKPETQASPASGDDGLGSWVVVHWNFIPEGDVAERIRQDSMTRLATQFDRTFYDMISRWEQNVELRFQVVEVEERDDELQAYEDDEQDNTDTVVGTAAFAALAAEVDDFLDDLGFELGIQNKRKRESEVDVDIEVNKRPRSQSLSTEPDFSSWYR</sequence>
<evidence type="ECO:0000256" key="1">
    <source>
        <dbReference type="SAM" id="MobiDB-lite"/>
    </source>
</evidence>
<dbReference type="Proteomes" id="UP000076842">
    <property type="component" value="Unassembled WGS sequence"/>
</dbReference>
<feature type="region of interest" description="Disordered" evidence="1">
    <location>
        <begin position="97"/>
        <end position="120"/>
    </location>
</feature>
<dbReference type="InParanoid" id="A0A165IYC2"/>
<protein>
    <submittedName>
        <fullName evidence="2">Uncharacterized protein</fullName>
    </submittedName>
</protein>
<dbReference type="AlphaFoldDB" id="A0A165IYC2"/>
<proteinExistence type="predicted"/>
<name>A0A165IYC2_9BASI</name>
<accession>A0A165IYC2</accession>
<organism evidence="2 3">
    <name type="scientific">Calocera cornea HHB12733</name>
    <dbReference type="NCBI Taxonomy" id="1353952"/>
    <lineage>
        <taxon>Eukaryota</taxon>
        <taxon>Fungi</taxon>
        <taxon>Dikarya</taxon>
        <taxon>Basidiomycota</taxon>
        <taxon>Agaricomycotina</taxon>
        <taxon>Dacrymycetes</taxon>
        <taxon>Dacrymycetales</taxon>
        <taxon>Dacrymycetaceae</taxon>
        <taxon>Calocera</taxon>
    </lineage>
</organism>
<keyword evidence="3" id="KW-1185">Reference proteome</keyword>
<gene>
    <name evidence="2" type="ORF">CALCODRAFT_491514</name>
</gene>
<reference evidence="2 3" key="1">
    <citation type="journal article" date="2016" name="Mol. Biol. Evol.">
        <title>Comparative Genomics of Early-Diverging Mushroom-Forming Fungi Provides Insights into the Origins of Lignocellulose Decay Capabilities.</title>
        <authorList>
            <person name="Nagy L.G."/>
            <person name="Riley R."/>
            <person name="Tritt A."/>
            <person name="Adam C."/>
            <person name="Daum C."/>
            <person name="Floudas D."/>
            <person name="Sun H."/>
            <person name="Yadav J.S."/>
            <person name="Pangilinan J."/>
            <person name="Larsson K.H."/>
            <person name="Matsuura K."/>
            <person name="Barry K."/>
            <person name="Labutti K."/>
            <person name="Kuo R."/>
            <person name="Ohm R.A."/>
            <person name="Bhattacharya S.S."/>
            <person name="Shirouzu T."/>
            <person name="Yoshinaga Y."/>
            <person name="Martin F.M."/>
            <person name="Grigoriev I.V."/>
            <person name="Hibbett D.S."/>
        </authorList>
    </citation>
    <scope>NUCLEOTIDE SEQUENCE [LARGE SCALE GENOMIC DNA]</scope>
    <source>
        <strain evidence="2 3">HHB12733</strain>
    </source>
</reference>
<evidence type="ECO:0000313" key="3">
    <source>
        <dbReference type="Proteomes" id="UP000076842"/>
    </source>
</evidence>
<feature type="compositionally biased region" description="Basic and acidic residues" evidence="1">
    <location>
        <begin position="97"/>
        <end position="110"/>
    </location>
</feature>
<evidence type="ECO:0000313" key="2">
    <source>
        <dbReference type="EMBL" id="KZT61131.1"/>
    </source>
</evidence>